<accession>A0A8S5TKQ5</accession>
<evidence type="ECO:0000313" key="2">
    <source>
        <dbReference type="EMBL" id="DAF63704.1"/>
    </source>
</evidence>
<evidence type="ECO:0000256" key="1">
    <source>
        <dbReference type="SAM" id="MobiDB-lite"/>
    </source>
</evidence>
<sequence length="33" mass="3864">MLDLHESKCKNLGIKSLRDNKRQEEIEAPPWKG</sequence>
<feature type="compositionally biased region" description="Basic and acidic residues" evidence="1">
    <location>
        <begin position="16"/>
        <end position="25"/>
    </location>
</feature>
<name>A0A8S5TKQ5_9CAUD</name>
<protein>
    <submittedName>
        <fullName evidence="2">Uncharacterized protein</fullName>
    </submittedName>
</protein>
<proteinExistence type="predicted"/>
<feature type="region of interest" description="Disordered" evidence="1">
    <location>
        <begin position="13"/>
        <end position="33"/>
    </location>
</feature>
<reference evidence="2" key="1">
    <citation type="journal article" date="2021" name="Proc. Natl. Acad. Sci. U.S.A.">
        <title>A Catalog of Tens of Thousands of Viruses from Human Metagenomes Reveals Hidden Associations with Chronic Diseases.</title>
        <authorList>
            <person name="Tisza M.J."/>
            <person name="Buck C.B."/>
        </authorList>
    </citation>
    <scope>NUCLEOTIDE SEQUENCE</scope>
    <source>
        <strain evidence="2">Ctz6O13</strain>
    </source>
</reference>
<dbReference type="EMBL" id="BK032843">
    <property type="protein sequence ID" value="DAF63704.1"/>
    <property type="molecule type" value="Genomic_DNA"/>
</dbReference>
<organism evidence="2">
    <name type="scientific">Podoviridae sp. ctz6O13</name>
    <dbReference type="NCBI Taxonomy" id="2827757"/>
    <lineage>
        <taxon>Viruses</taxon>
        <taxon>Duplodnaviria</taxon>
        <taxon>Heunggongvirae</taxon>
        <taxon>Uroviricota</taxon>
        <taxon>Caudoviricetes</taxon>
    </lineage>
</organism>